<reference evidence="2" key="1">
    <citation type="submission" date="2018-02" db="EMBL/GenBank/DDBJ databases">
        <authorList>
            <person name="Cohen D.B."/>
            <person name="Kent A.D."/>
        </authorList>
    </citation>
    <scope>NUCLEOTIDE SEQUENCE</scope>
</reference>
<feature type="compositionally biased region" description="Basic and acidic residues" evidence="1">
    <location>
        <begin position="86"/>
        <end position="96"/>
    </location>
</feature>
<dbReference type="EMBL" id="OIVN01000845">
    <property type="protein sequence ID" value="SPC86346.1"/>
    <property type="molecule type" value="Genomic_DNA"/>
</dbReference>
<dbReference type="GO" id="GO:0003743">
    <property type="term" value="F:translation initiation factor activity"/>
    <property type="evidence" value="ECO:0007669"/>
    <property type="project" value="InterPro"/>
</dbReference>
<accession>A0A2N9F5X8</accession>
<proteinExistence type="predicted"/>
<dbReference type="PANTHER" id="PTHR32091">
    <property type="entry name" value="EUKARYOTIC TRANSLATION INITIATION FACTOR 4B"/>
    <property type="match status" value="1"/>
</dbReference>
<evidence type="ECO:0000313" key="2">
    <source>
        <dbReference type="EMBL" id="SPC86346.1"/>
    </source>
</evidence>
<dbReference type="EMBL" id="OIVN01002795">
    <property type="protein sequence ID" value="SPD06521.1"/>
    <property type="molecule type" value="Genomic_DNA"/>
</dbReference>
<feature type="region of interest" description="Disordered" evidence="1">
    <location>
        <begin position="497"/>
        <end position="595"/>
    </location>
</feature>
<organism evidence="2">
    <name type="scientific">Fagus sylvatica</name>
    <name type="common">Beechnut</name>
    <dbReference type="NCBI Taxonomy" id="28930"/>
    <lineage>
        <taxon>Eukaryota</taxon>
        <taxon>Viridiplantae</taxon>
        <taxon>Streptophyta</taxon>
        <taxon>Embryophyta</taxon>
        <taxon>Tracheophyta</taxon>
        <taxon>Spermatophyta</taxon>
        <taxon>Magnoliopsida</taxon>
        <taxon>eudicotyledons</taxon>
        <taxon>Gunneridae</taxon>
        <taxon>Pentapetalae</taxon>
        <taxon>rosids</taxon>
        <taxon>fabids</taxon>
        <taxon>Fagales</taxon>
        <taxon>Fagaceae</taxon>
        <taxon>Fagus</taxon>
    </lineage>
</organism>
<gene>
    <name evidence="2" type="ORF">FSB_LOCUS14228</name>
    <name evidence="3" type="ORF">FSB_LOCUS34403</name>
</gene>
<feature type="region of interest" description="Disordered" evidence="1">
    <location>
        <begin position="620"/>
        <end position="648"/>
    </location>
</feature>
<evidence type="ECO:0000313" key="3">
    <source>
        <dbReference type="EMBL" id="SPD06521.1"/>
    </source>
</evidence>
<feature type="compositionally biased region" description="Low complexity" evidence="1">
    <location>
        <begin position="556"/>
        <end position="567"/>
    </location>
</feature>
<feature type="compositionally biased region" description="Basic and acidic residues" evidence="1">
    <location>
        <begin position="507"/>
        <end position="555"/>
    </location>
</feature>
<dbReference type="PANTHER" id="PTHR32091:SF4">
    <property type="entry name" value="OS07G0546100 PROTEIN"/>
    <property type="match status" value="1"/>
</dbReference>
<feature type="region of interest" description="Disordered" evidence="1">
    <location>
        <begin position="310"/>
        <end position="363"/>
    </location>
</feature>
<dbReference type="InterPro" id="IPR010433">
    <property type="entry name" value="EIF-4B_pln"/>
</dbReference>
<sequence length="648" mass="71836">MSKKKVSGNTMTLKDFHGGSIPTDLPLPSAPGVIVRPSDRSGYDRPNPWGNPMGRPDHRSRPHSSPATRHLDDKTPFLTHTSHIGRNFDEDERKPLDGVSTPRRTISDDNIRVTSARVELKPEYGPSGSSSGRQGLAPSGTVNSYAGKVNEVASVGVNSQNLGGSSGGHPNAWAARKEAAGVNEPVQQAVLSGQSAVLKFAHASALEKVSSGRWQSKQSIQYQADIEVVRSSETEVGFQSKNFRSGSYESLDVAGGREYYDGTLARQAERGLNIEDGVRVGRKELQDHERAVAPIYSELKERTPILMDRTPLARNDGKPGGSELHPPVPLDPSERPKLKLLPRSRPLESSEQPVVEHTQGYQRVSDTDHVEAVNEVYATMNPAKPSVASTESVKQGVERPKLNLKPRSQPLEHLEGNIEKESIRMFKTSSSIIWLGCAAIGFIKSEEDPVFFGIIHQKSFSLAFRAWILGDLVASCSYLDSIANPLLRFEQNVPRNERVHASPPARYTEKNENPHLDQMTGKRFERKDHRQDSERVDMQRRNWRNERRNNREPERLQQQQQQVVVERPPSPETWRKPVEQPKPASPDGGGLRYGKATSAVDLAQAFSKSVSDPKIADRFSGQKALPGRTQMPFSRLMGPSPRPQINGY</sequence>
<dbReference type="GO" id="GO:0003729">
    <property type="term" value="F:mRNA binding"/>
    <property type="evidence" value="ECO:0007669"/>
    <property type="project" value="TreeGrafter"/>
</dbReference>
<feature type="compositionally biased region" description="Low complexity" evidence="1">
    <location>
        <begin position="339"/>
        <end position="351"/>
    </location>
</feature>
<name>A0A2N9F5X8_FAGSY</name>
<protein>
    <recommendedName>
        <fullName evidence="4">Eukaryotic translation initiation factor-related</fullName>
    </recommendedName>
</protein>
<dbReference type="AlphaFoldDB" id="A0A2N9F5X8"/>
<evidence type="ECO:0008006" key="4">
    <source>
        <dbReference type="Google" id="ProtNLM"/>
    </source>
</evidence>
<evidence type="ECO:0000256" key="1">
    <source>
        <dbReference type="SAM" id="MobiDB-lite"/>
    </source>
</evidence>
<feature type="region of interest" description="Disordered" evidence="1">
    <location>
        <begin position="1"/>
        <end position="143"/>
    </location>
</feature>